<keyword evidence="1 7" id="KW-0436">Ligase</keyword>
<feature type="short sequence motif" description="'HIGH' region" evidence="7">
    <location>
        <begin position="9"/>
        <end position="19"/>
    </location>
</feature>
<protein>
    <recommendedName>
        <fullName evidence="7">Glutamyl-Q tRNA(Asp) synthetase</fullName>
        <shortName evidence="7">Glu-Q-RSs</shortName>
        <ecNumber evidence="7">6.1.1.-</ecNumber>
    </recommendedName>
</protein>
<keyword evidence="2 7" id="KW-0479">Metal-binding</keyword>
<feature type="binding site" evidence="7">
    <location>
        <position position="100"/>
    </location>
    <ligand>
        <name>Zn(2+)</name>
        <dbReference type="ChEBI" id="CHEBI:29105"/>
    </ligand>
</feature>
<feature type="binding site" evidence="7">
    <location>
        <begin position="6"/>
        <end position="10"/>
    </location>
    <ligand>
        <name>L-glutamate</name>
        <dbReference type="ChEBI" id="CHEBI:29985"/>
    </ligand>
</feature>
<dbReference type="GO" id="GO:0006424">
    <property type="term" value="P:glutamyl-tRNA aminoacylation"/>
    <property type="evidence" value="ECO:0007669"/>
    <property type="project" value="InterPro"/>
</dbReference>
<dbReference type="NCBIfam" id="TIGR03838">
    <property type="entry name" value="queuosine_YadB"/>
    <property type="match status" value="1"/>
</dbReference>
<evidence type="ECO:0000256" key="1">
    <source>
        <dbReference type="ARBA" id="ARBA00022598"/>
    </source>
</evidence>
<feature type="binding site" evidence="7">
    <location>
        <position position="42"/>
    </location>
    <ligand>
        <name>L-glutamate</name>
        <dbReference type="ChEBI" id="CHEBI:29985"/>
    </ligand>
</feature>
<dbReference type="PANTHER" id="PTHR43311">
    <property type="entry name" value="GLUTAMATE--TRNA LIGASE"/>
    <property type="match status" value="1"/>
</dbReference>
<feature type="binding site" evidence="7">
    <location>
        <position position="172"/>
    </location>
    <ligand>
        <name>L-glutamate</name>
        <dbReference type="ChEBI" id="CHEBI:29985"/>
    </ligand>
</feature>
<keyword evidence="3 7" id="KW-0547">Nucleotide-binding</keyword>
<evidence type="ECO:0000256" key="8">
    <source>
        <dbReference type="RuleBase" id="RU363037"/>
    </source>
</evidence>
<name>A0A8J7FX46_9GAMM</name>
<evidence type="ECO:0000256" key="7">
    <source>
        <dbReference type="HAMAP-Rule" id="MF_01428"/>
    </source>
</evidence>
<dbReference type="HAMAP" id="MF_01428">
    <property type="entry name" value="Glu_Q_tRNA_synth"/>
    <property type="match status" value="1"/>
</dbReference>
<comment type="cofactor">
    <cofactor evidence="7">
        <name>Zn(2+)</name>
        <dbReference type="ChEBI" id="CHEBI:29105"/>
    </cofactor>
    <text evidence="7">Binds 1 zinc ion per subunit.</text>
</comment>
<evidence type="ECO:0000259" key="9">
    <source>
        <dbReference type="Pfam" id="PF00749"/>
    </source>
</evidence>
<dbReference type="InterPro" id="IPR022380">
    <property type="entry name" value="Glu-Q_tRNA(Asp)_Synthase"/>
</dbReference>
<sequence>MNYVGRFAPSPTGLLHFGSLLAALASYLDARANDGDWLLRIEDLDPPREHAGACASFPTTLEAFGLYWDGELTYQSERHAYYQDALQRLLENGDAYRCGCSRKQLLERSGSTVYDGYCIEKSPSPDKDTAIRVRCPDTATRFLDLIQGPQTFDLPNTAGDFVVFRKDGLFAYQLAVVVDDYLQGITHVVRGSDLLPETPKQIHLQDLLGIDPPRYAHIPVAANSDGQKLSKQTYATALNLEHPVPQLIEALHFLNQSPDPALVDACVDELLKWAVTNWKMEQVAPVLQQIRTS</sequence>
<dbReference type="InterPro" id="IPR020058">
    <property type="entry name" value="Glu/Gln-tRNA-synth_Ib_cat-dom"/>
</dbReference>
<evidence type="ECO:0000256" key="4">
    <source>
        <dbReference type="ARBA" id="ARBA00022833"/>
    </source>
</evidence>
<gene>
    <name evidence="10" type="primary">gluQRS</name>
    <name evidence="7" type="synonym">gluQ</name>
    <name evidence="10" type="ORF">IOQ59_18575</name>
</gene>
<dbReference type="RefSeq" id="WP_193954965.1">
    <property type="nucleotide sequence ID" value="NZ_JADEYS010000024.1"/>
</dbReference>
<dbReference type="GO" id="GO:0006400">
    <property type="term" value="P:tRNA modification"/>
    <property type="evidence" value="ECO:0007669"/>
    <property type="project" value="InterPro"/>
</dbReference>
<dbReference type="InterPro" id="IPR014729">
    <property type="entry name" value="Rossmann-like_a/b/a_fold"/>
</dbReference>
<dbReference type="InterPro" id="IPR000924">
    <property type="entry name" value="Glu/Gln-tRNA-synth"/>
</dbReference>
<reference evidence="10" key="1">
    <citation type="submission" date="2020-10" db="EMBL/GenBank/DDBJ databases">
        <title>Bacterium isolated from coastal waters sediment.</title>
        <authorList>
            <person name="Chen R.-J."/>
            <person name="Lu D.-C."/>
            <person name="Zhu K.-L."/>
            <person name="Du Z.-J."/>
        </authorList>
    </citation>
    <scope>NUCLEOTIDE SEQUENCE</scope>
    <source>
        <strain evidence="10">N1Y112</strain>
    </source>
</reference>
<feature type="binding site" evidence="7">
    <location>
        <position position="118"/>
    </location>
    <ligand>
        <name>Zn(2+)</name>
        <dbReference type="ChEBI" id="CHEBI:29105"/>
    </ligand>
</feature>
<evidence type="ECO:0000256" key="3">
    <source>
        <dbReference type="ARBA" id="ARBA00022741"/>
    </source>
</evidence>
<dbReference type="Proteomes" id="UP000640333">
    <property type="component" value="Unassembled WGS sequence"/>
</dbReference>
<dbReference type="NCBIfam" id="NF004314">
    <property type="entry name" value="PRK05710.1-3"/>
    <property type="match status" value="1"/>
</dbReference>
<feature type="short sequence motif" description="'KMSKS' region" evidence="7">
    <location>
        <begin position="228"/>
        <end position="232"/>
    </location>
</feature>
<proteinExistence type="inferred from homology"/>
<evidence type="ECO:0000256" key="2">
    <source>
        <dbReference type="ARBA" id="ARBA00022723"/>
    </source>
</evidence>
<evidence type="ECO:0000256" key="6">
    <source>
        <dbReference type="ARBA" id="ARBA00023146"/>
    </source>
</evidence>
<organism evidence="10 11">
    <name type="scientific">Pontibacterium sinense</name>
    <dbReference type="NCBI Taxonomy" id="2781979"/>
    <lineage>
        <taxon>Bacteria</taxon>
        <taxon>Pseudomonadati</taxon>
        <taxon>Pseudomonadota</taxon>
        <taxon>Gammaproteobacteria</taxon>
        <taxon>Oceanospirillales</taxon>
        <taxon>Oceanospirillaceae</taxon>
        <taxon>Pontibacterium</taxon>
    </lineage>
</organism>
<feature type="binding site" evidence="7">
    <location>
        <position position="98"/>
    </location>
    <ligand>
        <name>Zn(2+)</name>
        <dbReference type="ChEBI" id="CHEBI:29105"/>
    </ligand>
</feature>
<dbReference type="FunFam" id="3.40.50.620:FF:000093">
    <property type="entry name" value="Glutamyl-Q tRNA(Asp) synthetase"/>
    <property type="match status" value="1"/>
</dbReference>
<feature type="binding site" evidence="7">
    <location>
        <position position="231"/>
    </location>
    <ligand>
        <name>ATP</name>
        <dbReference type="ChEBI" id="CHEBI:30616"/>
    </ligand>
</feature>
<dbReference type="PANTHER" id="PTHR43311:SF1">
    <property type="entry name" value="GLUTAMYL-Q TRNA(ASP) SYNTHETASE"/>
    <property type="match status" value="1"/>
</dbReference>
<evidence type="ECO:0000313" key="11">
    <source>
        <dbReference type="Proteomes" id="UP000640333"/>
    </source>
</evidence>
<dbReference type="Gene3D" id="3.40.50.620">
    <property type="entry name" value="HUPs"/>
    <property type="match status" value="1"/>
</dbReference>
<dbReference type="Pfam" id="PF00749">
    <property type="entry name" value="tRNA-synt_1c"/>
    <property type="match status" value="1"/>
</dbReference>
<comment type="similarity">
    <text evidence="7">Belongs to the class-I aminoacyl-tRNA synthetase family. GluQ subfamily.</text>
</comment>
<feature type="binding site" evidence="7">
    <location>
        <position position="114"/>
    </location>
    <ligand>
        <name>Zn(2+)</name>
        <dbReference type="ChEBI" id="CHEBI:29105"/>
    </ligand>
</feature>
<dbReference type="GO" id="GO:0005829">
    <property type="term" value="C:cytosol"/>
    <property type="evidence" value="ECO:0007669"/>
    <property type="project" value="TreeGrafter"/>
</dbReference>
<accession>A0A8J7FX46</accession>
<dbReference type="AlphaFoldDB" id="A0A8J7FX46"/>
<keyword evidence="8" id="KW-0648">Protein biosynthesis</keyword>
<dbReference type="EC" id="6.1.1.-" evidence="7"/>
<comment type="function">
    <text evidence="7">Catalyzes the tRNA-independent activation of glutamate in presence of ATP and the subsequent transfer of glutamate onto a tRNA(Asp). Glutamate is transferred on the 2-amino-5-(4,5-dihydroxy-2-cyclopenten-1-yl) moiety of the queuosine in the wobble position of the QUC anticodon.</text>
</comment>
<dbReference type="SUPFAM" id="SSF52374">
    <property type="entry name" value="Nucleotidylyl transferase"/>
    <property type="match status" value="1"/>
</dbReference>
<dbReference type="GO" id="GO:0008270">
    <property type="term" value="F:zinc ion binding"/>
    <property type="evidence" value="ECO:0007669"/>
    <property type="project" value="UniProtKB-UniRule"/>
</dbReference>
<keyword evidence="5 7" id="KW-0067">ATP-binding</keyword>
<evidence type="ECO:0000256" key="5">
    <source>
        <dbReference type="ARBA" id="ARBA00022840"/>
    </source>
</evidence>
<feature type="binding site" evidence="7">
    <location>
        <position position="190"/>
    </location>
    <ligand>
        <name>L-glutamate</name>
        <dbReference type="ChEBI" id="CHEBI:29985"/>
    </ligand>
</feature>
<keyword evidence="11" id="KW-1185">Reference proteome</keyword>
<feature type="domain" description="Glutamyl/glutaminyl-tRNA synthetase class Ib catalytic" evidence="9">
    <location>
        <begin position="6"/>
        <end position="237"/>
    </location>
</feature>
<comment type="caution">
    <text evidence="10">The sequence shown here is derived from an EMBL/GenBank/DDBJ whole genome shotgun (WGS) entry which is preliminary data.</text>
</comment>
<evidence type="ECO:0000313" key="10">
    <source>
        <dbReference type="EMBL" id="MBE9399270.1"/>
    </source>
</evidence>
<dbReference type="GO" id="GO:0005524">
    <property type="term" value="F:ATP binding"/>
    <property type="evidence" value="ECO:0007669"/>
    <property type="project" value="UniProtKB-KW"/>
</dbReference>
<dbReference type="GO" id="GO:0004818">
    <property type="term" value="F:glutamate-tRNA ligase activity"/>
    <property type="evidence" value="ECO:0007669"/>
    <property type="project" value="TreeGrafter"/>
</dbReference>
<dbReference type="InterPro" id="IPR049940">
    <property type="entry name" value="GluQ/Sye"/>
</dbReference>
<keyword evidence="6 7" id="KW-0030">Aminoacyl-tRNA synthetase</keyword>
<keyword evidence="4 7" id="KW-0862">Zinc</keyword>
<dbReference type="PRINTS" id="PR00987">
    <property type="entry name" value="TRNASYNTHGLU"/>
</dbReference>
<dbReference type="EMBL" id="JADEYS010000024">
    <property type="protein sequence ID" value="MBE9399270.1"/>
    <property type="molecule type" value="Genomic_DNA"/>
</dbReference>